<keyword evidence="4" id="KW-0274">FAD</keyword>
<dbReference type="Pfam" id="PF05199">
    <property type="entry name" value="GMC_oxred_C"/>
    <property type="match status" value="1"/>
</dbReference>
<dbReference type="PANTHER" id="PTHR42784">
    <property type="entry name" value="PYRANOSE 2-OXIDASE"/>
    <property type="match status" value="1"/>
</dbReference>
<accession>A0A1I4ZD48</accession>
<name>A0A1I4ZD48_9HYPH</name>
<dbReference type="PANTHER" id="PTHR42784:SF1">
    <property type="entry name" value="PYRANOSE 2-OXIDASE"/>
    <property type="match status" value="1"/>
</dbReference>
<dbReference type="Proteomes" id="UP000199236">
    <property type="component" value="Unassembled WGS sequence"/>
</dbReference>
<dbReference type="InterPro" id="IPR000172">
    <property type="entry name" value="GMC_OxRdtase_N"/>
</dbReference>
<keyword evidence="9" id="KW-1185">Reference proteome</keyword>
<dbReference type="OrthoDB" id="9798604at2"/>
<evidence type="ECO:0000256" key="3">
    <source>
        <dbReference type="ARBA" id="ARBA00022630"/>
    </source>
</evidence>
<comment type="similarity">
    <text evidence="2">Belongs to the GMC oxidoreductase family.</text>
</comment>
<dbReference type="SUPFAM" id="SSF54373">
    <property type="entry name" value="FAD-linked reductases, C-terminal domain"/>
    <property type="match status" value="1"/>
</dbReference>
<evidence type="ECO:0000256" key="4">
    <source>
        <dbReference type="ARBA" id="ARBA00022827"/>
    </source>
</evidence>
<dbReference type="SUPFAM" id="SSF51905">
    <property type="entry name" value="FAD/NAD(P)-binding domain"/>
    <property type="match status" value="1"/>
</dbReference>
<evidence type="ECO:0000256" key="5">
    <source>
        <dbReference type="ARBA" id="ARBA00023002"/>
    </source>
</evidence>
<feature type="domain" description="Glucose-methanol-choline oxidoreductase C-terminal" evidence="7">
    <location>
        <begin position="447"/>
        <end position="571"/>
    </location>
</feature>
<dbReference type="GO" id="GO:0016614">
    <property type="term" value="F:oxidoreductase activity, acting on CH-OH group of donors"/>
    <property type="evidence" value="ECO:0007669"/>
    <property type="project" value="InterPro"/>
</dbReference>
<evidence type="ECO:0000256" key="1">
    <source>
        <dbReference type="ARBA" id="ARBA00001974"/>
    </source>
</evidence>
<dbReference type="AlphaFoldDB" id="A0A1I4ZD48"/>
<reference evidence="8 9" key="1">
    <citation type="submission" date="2016-10" db="EMBL/GenBank/DDBJ databases">
        <authorList>
            <person name="de Groot N.N."/>
        </authorList>
    </citation>
    <scope>NUCLEOTIDE SEQUENCE [LARGE SCALE GENOMIC DNA]</scope>
    <source>
        <strain evidence="8 9">CGMCC 1.9157</strain>
    </source>
</reference>
<keyword evidence="5" id="KW-0560">Oxidoreductase</keyword>
<dbReference type="Gene3D" id="3.50.50.60">
    <property type="entry name" value="FAD/NAD(P)-binding domain"/>
    <property type="match status" value="2"/>
</dbReference>
<dbReference type="InterPro" id="IPR036188">
    <property type="entry name" value="FAD/NAD-bd_sf"/>
</dbReference>
<sequence>MATRTDPKKDVVILGLGWTGSILGMELAQEGLEILALERGEDRNTVPDFQYPGVIDELKYGIRYGFMQKPTKMTLTVRHNTEQTALPYRHLGSFLPGDGVGGAGIHWNGHTWRTQDVELRLKSYVEETFGADIIPEGMQIQDWGVTQEELEPYYDRLEYMMGISGKAGNINGEIQEGGNPFEAPRARDYPNPPLDNTYDAELFADAARKFGYHPFPRPAANASRAYTNEYGMQLGPCNYCGFCERFGCLNYSKASPQTCILDALKQKPNFSYKTHAEVLKIEKAADGKTATGVTYFDEKTGDEVFQPADLVLVCTYSLNNVHLLLLSGIGQPYDPATGEGVVGRNYSYQMTGGTALFFKDKNFNPFIGTGSVGMSIDDFSISQIDFAEEGFIGGSYITGGHTGGRPIQQLSTPPGTPSWGQGWKEAAGQWYACKMSIGSHGSNMSYRDCYLDLDPTYTDRHGRPLMRMTFNWKDNDIKMTQFMKGKIEEVAKSMNPDKMASGFKHDGSQYDVRPYQSTHNVGGAIMGTDPKTSVINRYLQSWDCHNVFVMGASAYPQNTQYNPTGPLGALAYWAADAIRKDYLKNPRPLM</sequence>
<organism evidence="8 9">
    <name type="scientific">Cohaesibacter marisflavi</name>
    <dbReference type="NCBI Taxonomy" id="655353"/>
    <lineage>
        <taxon>Bacteria</taxon>
        <taxon>Pseudomonadati</taxon>
        <taxon>Pseudomonadota</taxon>
        <taxon>Alphaproteobacteria</taxon>
        <taxon>Hyphomicrobiales</taxon>
        <taxon>Cohaesibacteraceae</taxon>
    </lineage>
</organism>
<comment type="cofactor">
    <cofactor evidence="1">
        <name>FAD</name>
        <dbReference type="ChEBI" id="CHEBI:57692"/>
    </cofactor>
</comment>
<feature type="domain" description="Glucose-methanol-choline oxidoreductase N-terminal" evidence="6">
    <location>
        <begin position="234"/>
        <end position="347"/>
    </location>
</feature>
<dbReference type="InterPro" id="IPR007867">
    <property type="entry name" value="GMC_OxRtase_C"/>
</dbReference>
<dbReference type="InterPro" id="IPR051473">
    <property type="entry name" value="P2Ox-like"/>
</dbReference>
<evidence type="ECO:0000256" key="2">
    <source>
        <dbReference type="ARBA" id="ARBA00010790"/>
    </source>
</evidence>
<evidence type="ECO:0000259" key="6">
    <source>
        <dbReference type="Pfam" id="PF00732"/>
    </source>
</evidence>
<evidence type="ECO:0000259" key="7">
    <source>
        <dbReference type="Pfam" id="PF05199"/>
    </source>
</evidence>
<protein>
    <submittedName>
        <fullName evidence="8">Gluconate 2-dehydrogenase alpha chain</fullName>
    </submittedName>
</protein>
<gene>
    <name evidence="8" type="ORF">SAMN04488056_10148</name>
</gene>
<evidence type="ECO:0000313" key="8">
    <source>
        <dbReference type="EMBL" id="SFN48185.1"/>
    </source>
</evidence>
<dbReference type="STRING" id="655353.SAMN04488056_10148"/>
<evidence type="ECO:0000313" key="9">
    <source>
        <dbReference type="Proteomes" id="UP000199236"/>
    </source>
</evidence>
<dbReference type="EMBL" id="FOVR01000001">
    <property type="protein sequence ID" value="SFN48185.1"/>
    <property type="molecule type" value="Genomic_DNA"/>
</dbReference>
<dbReference type="GO" id="GO:0050660">
    <property type="term" value="F:flavin adenine dinucleotide binding"/>
    <property type="evidence" value="ECO:0007669"/>
    <property type="project" value="InterPro"/>
</dbReference>
<dbReference type="RefSeq" id="WP_090067673.1">
    <property type="nucleotide sequence ID" value="NZ_FOVR01000001.1"/>
</dbReference>
<keyword evidence="3" id="KW-0285">Flavoprotein</keyword>
<proteinExistence type="inferred from homology"/>
<dbReference type="Pfam" id="PF00732">
    <property type="entry name" value="GMC_oxred_N"/>
    <property type="match status" value="1"/>
</dbReference>